<keyword evidence="2" id="KW-1185">Reference proteome</keyword>
<sequence>MWLHRSRIILPCHSATSAVGHFHTWAIFAVNAIWTTTVGTSNYRGNTRELEAGGRWQVAGTSETVHPYLPEDCSHLMSL</sequence>
<gene>
    <name evidence="1" type="ORF">P691DRAFT_429248</name>
</gene>
<proteinExistence type="predicted"/>
<reference evidence="1" key="1">
    <citation type="submission" date="2020-11" db="EMBL/GenBank/DDBJ databases">
        <authorList>
            <consortium name="DOE Joint Genome Institute"/>
            <person name="Ahrendt S."/>
            <person name="Riley R."/>
            <person name="Andreopoulos W."/>
            <person name="Labutti K."/>
            <person name="Pangilinan J."/>
            <person name="Ruiz-Duenas F.J."/>
            <person name="Barrasa J.M."/>
            <person name="Sanchez-Garcia M."/>
            <person name="Camarero S."/>
            <person name="Miyauchi S."/>
            <person name="Serrano A."/>
            <person name="Linde D."/>
            <person name="Babiker R."/>
            <person name="Drula E."/>
            <person name="Ayuso-Fernandez I."/>
            <person name="Pacheco R."/>
            <person name="Padilla G."/>
            <person name="Ferreira P."/>
            <person name="Barriuso J."/>
            <person name="Kellner H."/>
            <person name="Castanera R."/>
            <person name="Alfaro M."/>
            <person name="Ramirez L."/>
            <person name="Pisabarro A.G."/>
            <person name="Kuo A."/>
            <person name="Tritt A."/>
            <person name="Lipzen A."/>
            <person name="He G."/>
            <person name="Yan M."/>
            <person name="Ng V."/>
            <person name="Cullen D."/>
            <person name="Martin F."/>
            <person name="Rosso M.-N."/>
            <person name="Henrissat B."/>
            <person name="Hibbett D."/>
            <person name="Martinez A.T."/>
            <person name="Grigoriev I.V."/>
        </authorList>
    </citation>
    <scope>NUCLEOTIDE SEQUENCE</scope>
    <source>
        <strain evidence="1">MF-IS2</strain>
    </source>
</reference>
<accession>A0A9P5XG96</accession>
<organism evidence="1 2">
    <name type="scientific">Macrolepiota fuliginosa MF-IS2</name>
    <dbReference type="NCBI Taxonomy" id="1400762"/>
    <lineage>
        <taxon>Eukaryota</taxon>
        <taxon>Fungi</taxon>
        <taxon>Dikarya</taxon>
        <taxon>Basidiomycota</taxon>
        <taxon>Agaricomycotina</taxon>
        <taxon>Agaricomycetes</taxon>
        <taxon>Agaricomycetidae</taxon>
        <taxon>Agaricales</taxon>
        <taxon>Agaricineae</taxon>
        <taxon>Agaricaceae</taxon>
        <taxon>Macrolepiota</taxon>
    </lineage>
</organism>
<dbReference type="Proteomes" id="UP000807342">
    <property type="component" value="Unassembled WGS sequence"/>
</dbReference>
<evidence type="ECO:0000313" key="2">
    <source>
        <dbReference type="Proteomes" id="UP000807342"/>
    </source>
</evidence>
<comment type="caution">
    <text evidence="1">The sequence shown here is derived from an EMBL/GenBank/DDBJ whole genome shotgun (WGS) entry which is preliminary data.</text>
</comment>
<protein>
    <submittedName>
        <fullName evidence="1">Uncharacterized protein</fullName>
    </submittedName>
</protein>
<dbReference type="EMBL" id="MU151096">
    <property type="protein sequence ID" value="KAF9450858.1"/>
    <property type="molecule type" value="Genomic_DNA"/>
</dbReference>
<name>A0A9P5XG96_9AGAR</name>
<evidence type="ECO:0000313" key="1">
    <source>
        <dbReference type="EMBL" id="KAF9450858.1"/>
    </source>
</evidence>
<dbReference type="AlphaFoldDB" id="A0A9P5XG96"/>